<dbReference type="EMBL" id="CP002582">
    <property type="protein sequence ID" value="ADZ83047.1"/>
    <property type="molecule type" value="Genomic_DNA"/>
</dbReference>
<evidence type="ECO:0000313" key="3">
    <source>
        <dbReference type="Proteomes" id="UP000008467"/>
    </source>
</evidence>
<evidence type="ECO:0000256" key="1">
    <source>
        <dbReference type="SAM" id="MobiDB-lite"/>
    </source>
</evidence>
<dbReference type="STRING" id="642492.Clole_1321"/>
<feature type="compositionally biased region" description="Polar residues" evidence="1">
    <location>
        <begin position="132"/>
        <end position="148"/>
    </location>
</feature>
<evidence type="ECO:0000313" key="2">
    <source>
        <dbReference type="EMBL" id="ADZ83047.1"/>
    </source>
</evidence>
<dbReference type="RefSeq" id="WP_013656346.1">
    <property type="nucleotide sequence ID" value="NC_015275.1"/>
</dbReference>
<reference evidence="2 3" key="1">
    <citation type="journal article" date="2011" name="J. Bacteriol.">
        <title>Complete genome sequence of the cellulose-degrading bacterium Cellulosilyticum lentocellum.</title>
        <authorList>
            <consortium name="US DOE Joint Genome Institute"/>
            <person name="Miller D.A."/>
            <person name="Suen G."/>
            <person name="Bruce D."/>
            <person name="Copeland A."/>
            <person name="Cheng J.F."/>
            <person name="Detter C."/>
            <person name="Goodwin L.A."/>
            <person name="Han C.S."/>
            <person name="Hauser L.J."/>
            <person name="Land M.L."/>
            <person name="Lapidus A."/>
            <person name="Lucas S."/>
            <person name="Meincke L."/>
            <person name="Pitluck S."/>
            <person name="Tapia R."/>
            <person name="Teshima H."/>
            <person name="Woyke T."/>
            <person name="Fox B.G."/>
            <person name="Angert E.R."/>
            <person name="Currie C.R."/>
        </authorList>
    </citation>
    <scope>NUCLEOTIDE SEQUENCE [LARGE SCALE GENOMIC DNA]</scope>
    <source>
        <strain evidence="3">ATCC 49066 / DSM 5427 / NCIMB 11756 / RHM5</strain>
    </source>
</reference>
<name>F2JHE9_CELLD</name>
<protein>
    <submittedName>
        <fullName evidence="2">Uncharacterized protein</fullName>
    </submittedName>
</protein>
<dbReference type="AlphaFoldDB" id="F2JHE9"/>
<organism evidence="2 3">
    <name type="scientific">Cellulosilyticum lentocellum (strain ATCC 49066 / DSM 5427 / NCIMB 11756 / RHM5)</name>
    <name type="common">Clostridium lentocellum</name>
    <dbReference type="NCBI Taxonomy" id="642492"/>
    <lineage>
        <taxon>Bacteria</taxon>
        <taxon>Bacillati</taxon>
        <taxon>Bacillota</taxon>
        <taxon>Clostridia</taxon>
        <taxon>Lachnospirales</taxon>
        <taxon>Cellulosilyticaceae</taxon>
        <taxon>Cellulosilyticum</taxon>
    </lineage>
</organism>
<proteinExistence type="predicted"/>
<sequence length="173" mass="19150">MSTLDRAVNNDVLMISKSLLPYLRADRQRPVAVLIKAMELMYTINLYSSEDFVRSMSRSQETGWEKNFLTDVKQNLSSDKAYFIDAILKLTEARDLLSPRSTTDGLDEPTYSLHASDSGIPEDAPLAPPITPSATSAETQSTSPNPSQIIDKLSPLLDPSQVQLLKLLSGFMK</sequence>
<feature type="region of interest" description="Disordered" evidence="1">
    <location>
        <begin position="99"/>
        <end position="153"/>
    </location>
</feature>
<gene>
    <name evidence="2" type="ordered locus">Clole_1321</name>
</gene>
<keyword evidence="3" id="KW-1185">Reference proteome</keyword>
<dbReference type="KEGG" id="cle:Clole_1321"/>
<dbReference type="Proteomes" id="UP000008467">
    <property type="component" value="Chromosome"/>
</dbReference>
<dbReference type="HOGENOM" id="CLU_1544866_0_0_9"/>
<accession>F2JHE9</accession>